<accession>A0A7S8RFZ1</accession>
<name>A0A7S8RFZ1_9MICO</name>
<organism evidence="1 2">
    <name type="scientific">Microbacterium schleiferi</name>
    <dbReference type="NCBI Taxonomy" id="69362"/>
    <lineage>
        <taxon>Bacteria</taxon>
        <taxon>Bacillati</taxon>
        <taxon>Actinomycetota</taxon>
        <taxon>Actinomycetes</taxon>
        <taxon>Micrococcales</taxon>
        <taxon>Microbacteriaceae</taxon>
        <taxon>Microbacterium</taxon>
    </lineage>
</organism>
<gene>
    <name evidence="1" type="ORF">IT882_08230</name>
</gene>
<dbReference type="Pfam" id="PF11343">
    <property type="entry name" value="DUF3145"/>
    <property type="match status" value="1"/>
</dbReference>
<dbReference type="RefSeq" id="WP_195691495.1">
    <property type="nucleotide sequence ID" value="NZ_CP064760.1"/>
</dbReference>
<evidence type="ECO:0000313" key="2">
    <source>
        <dbReference type="Proteomes" id="UP000594480"/>
    </source>
</evidence>
<dbReference type="AlphaFoldDB" id="A0A7S8RFZ1"/>
<evidence type="ECO:0000313" key="1">
    <source>
        <dbReference type="EMBL" id="QPE03391.1"/>
    </source>
</evidence>
<reference evidence="1 2" key="1">
    <citation type="submission" date="2020-11" db="EMBL/GenBank/DDBJ databases">
        <title>Amino acid is mineralized and recycled by bacteria in oceanic microbiome.</title>
        <authorList>
            <person name="Zheng L.Y."/>
        </authorList>
    </citation>
    <scope>NUCLEOTIDE SEQUENCE [LARGE SCALE GENOMIC DNA]</scope>
    <source>
        <strain evidence="1 2">A32-1</strain>
    </source>
</reference>
<sequence>MATSMTRGVVMIHSAPRALCPHLEWAVGRALGRAVNFDWEDQPVLPGARRAEYFWSGPVGTGAAITSAMHGWEHLRFEVTEDPSAASDGARWMHTPDLGIHHAQTDAAGNVVVGEDRIRYAMELAARDVHDMQRELQVALGSAWDDELETFRHASDDAAVVWLHKVG</sequence>
<dbReference type="InterPro" id="IPR021491">
    <property type="entry name" value="DUF3145"/>
</dbReference>
<dbReference type="Proteomes" id="UP000594480">
    <property type="component" value="Chromosome"/>
</dbReference>
<protein>
    <submittedName>
        <fullName evidence="1">DUF3145 domain-containing protein</fullName>
    </submittedName>
</protein>
<dbReference type="EMBL" id="CP064760">
    <property type="protein sequence ID" value="QPE03391.1"/>
    <property type="molecule type" value="Genomic_DNA"/>
</dbReference>
<dbReference type="KEGG" id="msf:IT882_08230"/>
<proteinExistence type="predicted"/>
<keyword evidence="2" id="KW-1185">Reference proteome</keyword>